<gene>
    <name evidence="1" type="ORF">CGOC_LOCUS6351</name>
</gene>
<proteinExistence type="predicted"/>
<dbReference type="OrthoDB" id="6019201at2759"/>
<evidence type="ECO:0000313" key="2">
    <source>
        <dbReference type="Proteomes" id="UP000271889"/>
    </source>
</evidence>
<reference evidence="1 2" key="1">
    <citation type="submission" date="2018-11" db="EMBL/GenBank/DDBJ databases">
        <authorList>
            <consortium name="Pathogen Informatics"/>
        </authorList>
    </citation>
    <scope>NUCLEOTIDE SEQUENCE [LARGE SCALE GENOMIC DNA]</scope>
</reference>
<protein>
    <submittedName>
        <fullName evidence="1">Uncharacterized protein</fullName>
    </submittedName>
</protein>
<sequence length="219" mass="24703">MGWDISFDDLSATAVDDDALKDRYSIQAFEWLQECYVRQVIVEFAPGILTVRKPRGHILRKMIFPENADVIVYHSLPNASTIHGPYCLIKLRKTHDLVLRLPSDKHLPEFLAALTLCLKKFDGRVTAIPTPNEILLDKAETKVGKETELLRTQYSNRAVILHQQCDSNPVKQPNLDKTGEITIACNSCHSYNIVAVILHQQYSNLGKTIIPIFPVLAQA</sequence>
<evidence type="ECO:0000313" key="1">
    <source>
        <dbReference type="EMBL" id="VDK67679.1"/>
    </source>
</evidence>
<dbReference type="EMBL" id="UYRV01020526">
    <property type="protein sequence ID" value="VDK67679.1"/>
    <property type="molecule type" value="Genomic_DNA"/>
</dbReference>
<organism evidence="1 2">
    <name type="scientific">Cylicostephanus goldi</name>
    <name type="common">Nematode worm</name>
    <dbReference type="NCBI Taxonomy" id="71465"/>
    <lineage>
        <taxon>Eukaryota</taxon>
        <taxon>Metazoa</taxon>
        <taxon>Ecdysozoa</taxon>
        <taxon>Nematoda</taxon>
        <taxon>Chromadorea</taxon>
        <taxon>Rhabditida</taxon>
        <taxon>Rhabditina</taxon>
        <taxon>Rhabditomorpha</taxon>
        <taxon>Strongyloidea</taxon>
        <taxon>Strongylidae</taxon>
        <taxon>Cylicostephanus</taxon>
    </lineage>
</organism>
<name>A0A3P6S6F9_CYLGO</name>
<dbReference type="AlphaFoldDB" id="A0A3P6S6F9"/>
<keyword evidence="2" id="KW-1185">Reference proteome</keyword>
<accession>A0A3P6S6F9</accession>
<dbReference type="Proteomes" id="UP000271889">
    <property type="component" value="Unassembled WGS sequence"/>
</dbReference>